<dbReference type="AlphaFoldDB" id="A0A8A2UDI0"/>
<evidence type="ECO:0000313" key="2">
    <source>
        <dbReference type="EMBL" id="QSW86746.1"/>
    </source>
</evidence>
<evidence type="ECO:0000256" key="1">
    <source>
        <dbReference type="SAM" id="Phobius"/>
    </source>
</evidence>
<name>A0A8A2UDI0_9EURY</name>
<dbReference type="OrthoDB" id="205581at2157"/>
<evidence type="ECO:0000313" key="3">
    <source>
        <dbReference type="Proteomes" id="UP000663191"/>
    </source>
</evidence>
<dbReference type="RefSeq" id="WP_207271837.1">
    <property type="nucleotide sequence ID" value="NZ_CP071463.1"/>
</dbReference>
<feature type="transmembrane region" description="Helical" evidence="1">
    <location>
        <begin position="87"/>
        <end position="109"/>
    </location>
</feature>
<dbReference type="EMBL" id="CP071463">
    <property type="protein sequence ID" value="QSW86746.1"/>
    <property type="molecule type" value="Genomic_DNA"/>
</dbReference>
<sequence length="119" mass="12733">MVTAIAPDRGLNRPGSPGLRTAFFGVWFVDLVATILFFSVPYATEINPVTVFLHDVFGVVGVVLAALIYAGLVIVIGLLLPTPFDVGFVMSVVVMYVLFASNNVVLLVAREPLLAPFVP</sequence>
<proteinExistence type="predicted"/>
<keyword evidence="1" id="KW-0812">Transmembrane</keyword>
<reference evidence="2 3" key="1">
    <citation type="journal article" date="2006" name="Int. J. Syst. Evol. Microbiol.">
        <title>Haloterrigena longa sp. nov. and Haloterrigena limicola sp. nov., extremely halophilic archaea isolated from a salt lake.</title>
        <authorList>
            <person name="Cui H.L."/>
            <person name="Tohty D."/>
            <person name="Zhou P.J."/>
            <person name="Liu S.J."/>
        </authorList>
    </citation>
    <scope>NUCLEOTIDE SEQUENCE [LARGE SCALE GENOMIC DNA]</scope>
    <source>
        <strain evidence="2 3">ABH32</strain>
    </source>
</reference>
<dbReference type="Proteomes" id="UP000663191">
    <property type="component" value="Chromosome"/>
</dbReference>
<accession>A0A8A2UDI0</accession>
<evidence type="ECO:0008006" key="4">
    <source>
        <dbReference type="Google" id="ProtNLM"/>
    </source>
</evidence>
<protein>
    <recommendedName>
        <fullName evidence="4">DUF5658 domain-containing protein</fullName>
    </recommendedName>
</protein>
<keyword evidence="3" id="KW-1185">Reference proteome</keyword>
<dbReference type="KEGG" id="hlo:J0X27_08025"/>
<feature type="transmembrane region" description="Helical" evidence="1">
    <location>
        <begin position="56"/>
        <end position="80"/>
    </location>
</feature>
<keyword evidence="1" id="KW-1133">Transmembrane helix</keyword>
<dbReference type="GeneID" id="63183683"/>
<organism evidence="2 3">
    <name type="scientific">Natrinema longum</name>
    <dbReference type="NCBI Taxonomy" id="370324"/>
    <lineage>
        <taxon>Archaea</taxon>
        <taxon>Methanobacteriati</taxon>
        <taxon>Methanobacteriota</taxon>
        <taxon>Stenosarchaea group</taxon>
        <taxon>Halobacteria</taxon>
        <taxon>Halobacteriales</taxon>
        <taxon>Natrialbaceae</taxon>
        <taxon>Natrinema</taxon>
    </lineage>
</organism>
<keyword evidence="1" id="KW-0472">Membrane</keyword>
<feature type="transmembrane region" description="Helical" evidence="1">
    <location>
        <begin position="21"/>
        <end position="44"/>
    </location>
</feature>
<gene>
    <name evidence="2" type="ORF">J0X27_08025</name>
</gene>